<keyword evidence="8" id="KW-0067">ATP-binding</keyword>
<dbReference type="SMART" id="SM00278">
    <property type="entry name" value="HhH1"/>
    <property type="match status" value="2"/>
</dbReference>
<feature type="domain" description="Helix-hairpin-helix DNA-binding motif class 1" evidence="7">
    <location>
        <begin position="72"/>
        <end position="91"/>
    </location>
</feature>
<evidence type="ECO:0000256" key="6">
    <source>
        <dbReference type="HAMAP-Rule" id="MF_00031"/>
    </source>
</evidence>
<dbReference type="SUPFAM" id="SSF46929">
    <property type="entry name" value="DNA helicase RuvA subunit, C-terminal domain"/>
    <property type="match status" value="1"/>
</dbReference>
<evidence type="ECO:0000259" key="7">
    <source>
        <dbReference type="SMART" id="SM00278"/>
    </source>
</evidence>
<dbReference type="GO" id="GO:0000400">
    <property type="term" value="F:four-way junction DNA binding"/>
    <property type="evidence" value="ECO:0007669"/>
    <property type="project" value="UniProtKB-UniRule"/>
</dbReference>
<comment type="subcellular location">
    <subcellularLocation>
        <location evidence="6">Cytoplasm</location>
    </subcellularLocation>
</comment>
<dbReference type="InterPro" id="IPR036267">
    <property type="entry name" value="RuvA_C_sf"/>
</dbReference>
<keyword evidence="3 6" id="KW-0238">DNA-binding</keyword>
<dbReference type="HAMAP" id="MF_00031">
    <property type="entry name" value="DNA_HJ_migration_RuvA"/>
    <property type="match status" value="1"/>
</dbReference>
<evidence type="ECO:0000256" key="1">
    <source>
        <dbReference type="ARBA" id="ARBA00022490"/>
    </source>
</evidence>
<dbReference type="CDD" id="cd14332">
    <property type="entry name" value="UBA_RuvA_C"/>
    <property type="match status" value="1"/>
</dbReference>
<evidence type="ECO:0000256" key="3">
    <source>
        <dbReference type="ARBA" id="ARBA00023125"/>
    </source>
</evidence>
<dbReference type="GO" id="GO:0006310">
    <property type="term" value="P:DNA recombination"/>
    <property type="evidence" value="ECO:0007669"/>
    <property type="project" value="UniProtKB-UniRule"/>
</dbReference>
<dbReference type="GO" id="GO:0005524">
    <property type="term" value="F:ATP binding"/>
    <property type="evidence" value="ECO:0007669"/>
    <property type="project" value="InterPro"/>
</dbReference>
<gene>
    <name evidence="6" type="primary">ruvA</name>
    <name evidence="8" type="ORF">SAMN02745120_2246</name>
</gene>
<keyword evidence="9" id="KW-1185">Reference proteome</keyword>
<dbReference type="InterPro" id="IPR003583">
    <property type="entry name" value="Hlx-hairpin-Hlx_DNA-bd_motif"/>
</dbReference>
<dbReference type="InterPro" id="IPR013849">
    <property type="entry name" value="DNA_helicase_Holl-junc_RuvA_I"/>
</dbReference>
<reference evidence="9" key="1">
    <citation type="submission" date="2017-02" db="EMBL/GenBank/DDBJ databases">
        <authorList>
            <person name="Varghese N."/>
            <person name="Submissions S."/>
        </authorList>
    </citation>
    <scope>NUCLEOTIDE SEQUENCE [LARGE SCALE GENOMIC DNA]</scope>
    <source>
        <strain evidence="9">ATCC 35199</strain>
    </source>
</reference>
<comment type="similarity">
    <text evidence="6">Belongs to the RuvA family.</text>
</comment>
<organism evidence="8 9">
    <name type="scientific">Acetoanaerobium noterae</name>
    <dbReference type="NCBI Taxonomy" id="745369"/>
    <lineage>
        <taxon>Bacteria</taxon>
        <taxon>Bacillati</taxon>
        <taxon>Bacillota</taxon>
        <taxon>Clostridia</taxon>
        <taxon>Peptostreptococcales</taxon>
        <taxon>Filifactoraceae</taxon>
        <taxon>Acetoanaerobium</taxon>
    </lineage>
</organism>
<keyword evidence="5 6" id="KW-0234">DNA repair</keyword>
<protein>
    <recommendedName>
        <fullName evidence="6">Holliday junction branch migration complex subunit RuvA</fullName>
    </recommendedName>
</protein>
<evidence type="ECO:0000256" key="4">
    <source>
        <dbReference type="ARBA" id="ARBA00023172"/>
    </source>
</evidence>
<keyword evidence="8" id="KW-0547">Nucleotide-binding</keyword>
<evidence type="ECO:0000256" key="5">
    <source>
        <dbReference type="ARBA" id="ARBA00023204"/>
    </source>
</evidence>
<dbReference type="GO" id="GO:0009378">
    <property type="term" value="F:four-way junction helicase activity"/>
    <property type="evidence" value="ECO:0007669"/>
    <property type="project" value="InterPro"/>
</dbReference>
<keyword evidence="8" id="KW-0347">Helicase</keyword>
<evidence type="ECO:0000313" key="9">
    <source>
        <dbReference type="Proteomes" id="UP000243406"/>
    </source>
</evidence>
<sequence>MLNYIKGILEEKAVDKIVVENNGIGYEILTSLNTIEEINIGEKIKIHTKLLVREDDIQLVGFTSKEELSMFNLLTSVSKIGPKLALSSLSVYKSEKIKLMIVESDVNSLVKIPGMGKKTAERVILELKDKIGVVYFTDLESYSEPQLNIGHQAIEALISLGFSKKESEDVVKKIIKSVGNDTESLDVETLIKNALFELR</sequence>
<keyword evidence="4 6" id="KW-0233">DNA recombination</keyword>
<keyword evidence="8" id="KW-0378">Hydrolase</keyword>
<dbReference type="SUPFAM" id="SSF50249">
    <property type="entry name" value="Nucleic acid-binding proteins"/>
    <property type="match status" value="1"/>
</dbReference>
<name>A0A1T5CL03_9FIRM</name>
<keyword evidence="2 6" id="KW-0227">DNA damage</keyword>
<dbReference type="Gene3D" id="1.10.150.20">
    <property type="entry name" value="5' to 3' exonuclease, C-terminal subdomain"/>
    <property type="match status" value="1"/>
</dbReference>
<dbReference type="Pfam" id="PF07499">
    <property type="entry name" value="RuvA_C"/>
    <property type="match status" value="1"/>
</dbReference>
<dbReference type="Proteomes" id="UP000243406">
    <property type="component" value="Unassembled WGS sequence"/>
</dbReference>
<dbReference type="GO" id="GO:0006281">
    <property type="term" value="P:DNA repair"/>
    <property type="evidence" value="ECO:0007669"/>
    <property type="project" value="UniProtKB-UniRule"/>
</dbReference>
<comment type="subunit">
    <text evidence="6">Homotetramer. Forms an RuvA(8)-RuvB(12)-Holliday junction (HJ) complex. HJ DNA is sandwiched between 2 RuvA tetramers; dsDNA enters through RuvA and exits via RuvB. An RuvB hexamer assembles on each DNA strand where it exits the tetramer. Each RuvB hexamer is contacted by two RuvA subunits (via domain III) on 2 adjacent RuvB subunits; this complex drives branch migration. In the full resolvosome a probable DNA-RuvA(4)-RuvB(12)-RuvC(2) complex forms which resolves the HJ.</text>
</comment>
<comment type="caution">
    <text evidence="6">Lacks conserved residue(s) required for the propagation of feature annotation.</text>
</comment>
<dbReference type="InterPro" id="IPR010994">
    <property type="entry name" value="RuvA_2-like"/>
</dbReference>
<feature type="region of interest" description="Domain II" evidence="6">
    <location>
        <begin position="64"/>
        <end position="141"/>
    </location>
</feature>
<dbReference type="Gene3D" id="1.10.8.10">
    <property type="entry name" value="DNA helicase RuvA subunit, C-terminal domain"/>
    <property type="match status" value="1"/>
</dbReference>
<evidence type="ECO:0000256" key="2">
    <source>
        <dbReference type="ARBA" id="ARBA00022763"/>
    </source>
</evidence>
<dbReference type="Gene3D" id="2.40.50.140">
    <property type="entry name" value="Nucleic acid-binding proteins"/>
    <property type="match status" value="1"/>
</dbReference>
<dbReference type="Pfam" id="PF14520">
    <property type="entry name" value="HHH_5"/>
    <property type="match status" value="1"/>
</dbReference>
<proteinExistence type="inferred from homology"/>
<dbReference type="NCBIfam" id="TIGR00084">
    <property type="entry name" value="ruvA"/>
    <property type="match status" value="1"/>
</dbReference>
<comment type="domain">
    <text evidence="6">Has three domains with a flexible linker between the domains II and III and assumes an 'L' shape. Domain III is highly mobile and contacts RuvB.</text>
</comment>
<comment type="function">
    <text evidence="6">The RuvA-RuvB-RuvC complex processes Holliday junction (HJ) DNA during genetic recombination and DNA repair, while the RuvA-RuvB complex plays an important role in the rescue of blocked DNA replication forks via replication fork reversal (RFR). RuvA specifically binds to HJ cruciform DNA, conferring on it an open structure. The RuvB hexamer acts as an ATP-dependent pump, pulling dsDNA into and through the RuvAB complex. HJ branch migration allows RuvC to scan DNA until it finds its consensus sequence, where it cleaves and resolves the cruciform DNA.</text>
</comment>
<dbReference type="OrthoDB" id="5293449at2"/>
<dbReference type="InterPro" id="IPR012340">
    <property type="entry name" value="NA-bd_OB-fold"/>
</dbReference>
<dbReference type="InterPro" id="IPR000085">
    <property type="entry name" value="RuvA"/>
</dbReference>
<feature type="region of interest" description="Domain III" evidence="6">
    <location>
        <begin position="151"/>
        <end position="199"/>
    </location>
</feature>
<dbReference type="SUPFAM" id="SSF47781">
    <property type="entry name" value="RuvA domain 2-like"/>
    <property type="match status" value="1"/>
</dbReference>
<evidence type="ECO:0000313" key="8">
    <source>
        <dbReference type="EMBL" id="SKB60023.1"/>
    </source>
</evidence>
<keyword evidence="1 6" id="KW-0963">Cytoplasm</keyword>
<dbReference type="AlphaFoldDB" id="A0A1T5CL03"/>
<dbReference type="EMBL" id="FUYN01000005">
    <property type="protein sequence ID" value="SKB60023.1"/>
    <property type="molecule type" value="Genomic_DNA"/>
</dbReference>
<feature type="domain" description="Helix-hairpin-helix DNA-binding motif class 1" evidence="7">
    <location>
        <begin position="107"/>
        <end position="126"/>
    </location>
</feature>
<dbReference type="GO" id="GO:0005737">
    <property type="term" value="C:cytoplasm"/>
    <property type="evidence" value="ECO:0007669"/>
    <property type="project" value="UniProtKB-SubCell"/>
</dbReference>
<dbReference type="RefSeq" id="WP_079590049.1">
    <property type="nucleotide sequence ID" value="NZ_FUYN01000005.1"/>
</dbReference>
<dbReference type="GO" id="GO:0048476">
    <property type="term" value="C:Holliday junction resolvase complex"/>
    <property type="evidence" value="ECO:0007669"/>
    <property type="project" value="UniProtKB-UniRule"/>
</dbReference>
<dbReference type="Pfam" id="PF01330">
    <property type="entry name" value="RuvA_N"/>
    <property type="match status" value="1"/>
</dbReference>
<dbReference type="GO" id="GO:0009379">
    <property type="term" value="C:Holliday junction helicase complex"/>
    <property type="evidence" value="ECO:0007669"/>
    <property type="project" value="InterPro"/>
</dbReference>
<accession>A0A1T5CL03</accession>
<dbReference type="InterPro" id="IPR011114">
    <property type="entry name" value="RuvA_C"/>
</dbReference>